<dbReference type="InterPro" id="IPR011006">
    <property type="entry name" value="CheY-like_superfamily"/>
</dbReference>
<sequence length="351" mass="39844">MVSHSRILIVDDVADNIQVAMNLLREDNYEFSFANNGEKALSLLKGDKAAFDLILLDIMMPGMDGYSVCQAIKSLPKWHDVPIIFLTAKSDIDSISKAFAVGGVDYVTKPFHAAELLARVKTHIQLYLTKKWLKQQNIDLETKSRYAEERLLTELENSQKELIWMLTELMESNSDETGKHIRRVAEICSLLAIKHPALTEQDAHSLYYGSPMHDIGKLTIPHEILHKAGKLTAEEFTIMKTHTTNAYKLLSNSKRRLIKSAAIIAHQHHEKWDGSGYPQGLSGTEIHIYGRIVAIADVFDALTHKRCYKGPWEVDEAFDYILQQRGSHFDPELVDLMAANREDFTDIIQQN</sequence>
<dbReference type="EMBL" id="LAZR01001407">
    <property type="protein sequence ID" value="KKN45180.1"/>
    <property type="molecule type" value="Genomic_DNA"/>
</dbReference>
<organism evidence="3">
    <name type="scientific">marine sediment metagenome</name>
    <dbReference type="NCBI Taxonomy" id="412755"/>
    <lineage>
        <taxon>unclassified sequences</taxon>
        <taxon>metagenomes</taxon>
        <taxon>ecological metagenomes</taxon>
    </lineage>
</organism>
<proteinExistence type="predicted"/>
<feature type="domain" description="Response regulatory" evidence="1">
    <location>
        <begin position="6"/>
        <end position="124"/>
    </location>
</feature>
<dbReference type="InterPro" id="IPR003607">
    <property type="entry name" value="HD/PDEase_dom"/>
</dbReference>
<dbReference type="SMART" id="SM00471">
    <property type="entry name" value="HDc"/>
    <property type="match status" value="1"/>
</dbReference>
<dbReference type="InterPro" id="IPR001789">
    <property type="entry name" value="Sig_transdc_resp-reg_receiver"/>
</dbReference>
<evidence type="ECO:0000259" key="2">
    <source>
        <dbReference type="PROSITE" id="PS51832"/>
    </source>
</evidence>
<dbReference type="Gene3D" id="3.40.50.2300">
    <property type="match status" value="1"/>
</dbReference>
<dbReference type="PROSITE" id="PS51832">
    <property type="entry name" value="HD_GYP"/>
    <property type="match status" value="1"/>
</dbReference>
<dbReference type="Gene3D" id="1.10.3210.10">
    <property type="entry name" value="Hypothetical protein af1432"/>
    <property type="match status" value="1"/>
</dbReference>
<reference evidence="3" key="1">
    <citation type="journal article" date="2015" name="Nature">
        <title>Complex archaea that bridge the gap between prokaryotes and eukaryotes.</title>
        <authorList>
            <person name="Spang A."/>
            <person name="Saw J.H."/>
            <person name="Jorgensen S.L."/>
            <person name="Zaremba-Niedzwiedzka K."/>
            <person name="Martijn J."/>
            <person name="Lind A.E."/>
            <person name="van Eijk R."/>
            <person name="Schleper C."/>
            <person name="Guy L."/>
            <person name="Ettema T.J."/>
        </authorList>
    </citation>
    <scope>NUCLEOTIDE SEQUENCE</scope>
</reference>
<dbReference type="InterPro" id="IPR037522">
    <property type="entry name" value="HD_GYP_dom"/>
</dbReference>
<name>A0A0F9QLZ6_9ZZZZ</name>
<dbReference type="PANTHER" id="PTHR45228:SF5">
    <property type="entry name" value="CYCLIC DI-GMP PHOSPHODIESTERASE VC_1348-RELATED"/>
    <property type="match status" value="1"/>
</dbReference>
<dbReference type="Pfam" id="PF00072">
    <property type="entry name" value="Response_reg"/>
    <property type="match status" value="1"/>
</dbReference>
<gene>
    <name evidence="3" type="ORF">LCGC14_0685600</name>
</gene>
<comment type="caution">
    <text evidence="3">The sequence shown here is derived from an EMBL/GenBank/DDBJ whole genome shotgun (WGS) entry which is preliminary data.</text>
</comment>
<evidence type="ECO:0008006" key="4">
    <source>
        <dbReference type="Google" id="ProtNLM"/>
    </source>
</evidence>
<dbReference type="SMART" id="SM00448">
    <property type="entry name" value="REC"/>
    <property type="match status" value="1"/>
</dbReference>
<accession>A0A0F9QLZ6</accession>
<dbReference type="AlphaFoldDB" id="A0A0F9QLZ6"/>
<evidence type="ECO:0000313" key="3">
    <source>
        <dbReference type="EMBL" id="KKN45180.1"/>
    </source>
</evidence>
<dbReference type="InterPro" id="IPR052020">
    <property type="entry name" value="Cyclic_di-GMP/3'3'-cGAMP_PDE"/>
</dbReference>
<dbReference type="PROSITE" id="PS50110">
    <property type="entry name" value="RESPONSE_REGULATORY"/>
    <property type="match status" value="1"/>
</dbReference>
<dbReference type="PANTHER" id="PTHR45228">
    <property type="entry name" value="CYCLIC DI-GMP PHOSPHODIESTERASE TM_0186-RELATED"/>
    <property type="match status" value="1"/>
</dbReference>
<dbReference type="Pfam" id="PF13487">
    <property type="entry name" value="HD_5"/>
    <property type="match status" value="1"/>
</dbReference>
<dbReference type="SUPFAM" id="SSF52172">
    <property type="entry name" value="CheY-like"/>
    <property type="match status" value="1"/>
</dbReference>
<dbReference type="GO" id="GO:0000160">
    <property type="term" value="P:phosphorelay signal transduction system"/>
    <property type="evidence" value="ECO:0007669"/>
    <property type="project" value="InterPro"/>
</dbReference>
<evidence type="ECO:0000259" key="1">
    <source>
        <dbReference type="PROSITE" id="PS50110"/>
    </source>
</evidence>
<dbReference type="CDD" id="cd00077">
    <property type="entry name" value="HDc"/>
    <property type="match status" value="1"/>
</dbReference>
<dbReference type="SUPFAM" id="SSF109604">
    <property type="entry name" value="HD-domain/PDEase-like"/>
    <property type="match status" value="1"/>
</dbReference>
<protein>
    <recommendedName>
        <fullName evidence="4">Response regulator receiver modulated metal dependent phosphohydrolase</fullName>
    </recommendedName>
</protein>
<feature type="domain" description="HD-GYP" evidence="2">
    <location>
        <begin position="155"/>
        <end position="351"/>
    </location>
</feature>